<dbReference type="Proteomes" id="UP000235672">
    <property type="component" value="Unassembled WGS sequence"/>
</dbReference>
<feature type="compositionally biased region" description="Basic and acidic residues" evidence="1">
    <location>
        <begin position="142"/>
        <end position="151"/>
    </location>
</feature>
<keyword evidence="3" id="KW-1185">Reference proteome</keyword>
<feature type="region of interest" description="Disordered" evidence="1">
    <location>
        <begin position="1"/>
        <end position="22"/>
    </location>
</feature>
<evidence type="ECO:0000313" key="2">
    <source>
        <dbReference type="EMBL" id="PMD26780.1"/>
    </source>
</evidence>
<dbReference type="AlphaFoldDB" id="A0A2J6QKH6"/>
<gene>
    <name evidence="2" type="ORF">NA56DRAFT_654562</name>
</gene>
<dbReference type="STRING" id="1745343.A0A2J6QKH6"/>
<feature type="region of interest" description="Disordered" evidence="1">
    <location>
        <begin position="142"/>
        <end position="165"/>
    </location>
</feature>
<proteinExistence type="predicted"/>
<sequence length="1034" mass="116882">MAPNHSNRSASGTYPPSSTSAATTQYVGDRSMTFASEWHFKPEGVKMVQQRFDAQLFGRRIEVVYGYNEEDSTFRLRCWPQDAQLVWALFYNILAQIIKDETGEEESDEEEIYEAQWIGDLPEEPPFHSNLIESLDEYRKRTGKDQTEYPKENTQNSSADEGDPGDLFPEQIMNFQSRMVWLQNEDKDLRLTLDLDKVLSDEDMEELEALTGCRLAKVLNEHRIYIGGRSEKDCALALSKLDILRKYKSMKLYNNHVFYSEAEENFELVLKPIVDIKKFYFETTLLETLRLGPKCNYGTLYKADTVRIASYSHEKCSYASVKALKITPAVQPENKDIGLAEWAQFIYCPTGQPSKYYQDLATAKQANLPGSRQNTLVETMIEKANKDASIQRWTQDIPVKAPRPIENALQDLRKPGAVAAISGFPKRNENKPAWDSYTPFDETKPLRNEFKPRQLSDELVNNLSRMALVASSQALALPPPNALQPLAPQASVQNEGHHPSLRGLPCQTKGHSIPKLSPLKQGTSSISTHSSASPAGAVSAPEFFEVLSSPQSTSPIVTPGSVIQVEASNTSNTDSFFSRQPERSLLDDDISVMDFSDPIMQPMSPNTHTTQSPKTSRLDSENLQLLSETETRTFHNTMNQRAPKPKPNPYAGRLPELPQKPSRKNADWAKIIPVIDPIPEFIQEMEENFLYLMQPAQGFRGKVHVQAEFGRILLNSINRKHITPKGATDNTKSSEQLQSIFGSDDFAFFTNVLSTSPGEMPYLLNLTDGKGNGLWDMTEQAAWTVEYDFCFIDRHASHGKSRFRVVIDGENFAMRIEKARPLHDIYVHGTCRHWDIKISATGIESGESLMQKYDSLAQAILSSLHVPENSSTPMLFFQLDEMMAKRFELAGVRVHRISRYKSNDAKSILKISNLHLLDILMFSAPDGTYFKLSPVPADCKPCEKLGEWFEVSISSTHLNGFLEQNEKLVLGEEAKWTPEEISDLDVAKSIYLPALEMLKQMDGVGQYNHNCLDIRRMDAKTQVPQKAKELEPWW</sequence>
<dbReference type="OrthoDB" id="3439512at2759"/>
<evidence type="ECO:0000256" key="1">
    <source>
        <dbReference type="SAM" id="MobiDB-lite"/>
    </source>
</evidence>
<evidence type="ECO:0000313" key="3">
    <source>
        <dbReference type="Proteomes" id="UP000235672"/>
    </source>
</evidence>
<protein>
    <submittedName>
        <fullName evidence="2">Uncharacterized protein</fullName>
    </submittedName>
</protein>
<accession>A0A2J6QKH6</accession>
<feature type="region of interest" description="Disordered" evidence="1">
    <location>
        <begin position="480"/>
        <end position="533"/>
    </location>
</feature>
<feature type="compositionally biased region" description="Low complexity" evidence="1">
    <location>
        <begin position="9"/>
        <end position="22"/>
    </location>
</feature>
<organism evidence="2 3">
    <name type="scientific">Hyaloscypha hepaticicola</name>
    <dbReference type="NCBI Taxonomy" id="2082293"/>
    <lineage>
        <taxon>Eukaryota</taxon>
        <taxon>Fungi</taxon>
        <taxon>Dikarya</taxon>
        <taxon>Ascomycota</taxon>
        <taxon>Pezizomycotina</taxon>
        <taxon>Leotiomycetes</taxon>
        <taxon>Helotiales</taxon>
        <taxon>Hyaloscyphaceae</taxon>
        <taxon>Hyaloscypha</taxon>
    </lineage>
</organism>
<dbReference type="EMBL" id="KZ613467">
    <property type="protein sequence ID" value="PMD26780.1"/>
    <property type="molecule type" value="Genomic_DNA"/>
</dbReference>
<feature type="compositionally biased region" description="Low complexity" evidence="1">
    <location>
        <begin position="524"/>
        <end position="533"/>
    </location>
</feature>
<name>A0A2J6QKH6_9HELO</name>
<feature type="region of interest" description="Disordered" evidence="1">
    <location>
        <begin position="597"/>
        <end position="662"/>
    </location>
</feature>
<feature type="compositionally biased region" description="Polar residues" evidence="1">
    <location>
        <begin position="603"/>
        <end position="640"/>
    </location>
</feature>
<reference evidence="2 3" key="1">
    <citation type="submission" date="2016-05" db="EMBL/GenBank/DDBJ databases">
        <title>A degradative enzymes factory behind the ericoid mycorrhizal symbiosis.</title>
        <authorList>
            <consortium name="DOE Joint Genome Institute"/>
            <person name="Martino E."/>
            <person name="Morin E."/>
            <person name="Grelet G."/>
            <person name="Kuo A."/>
            <person name="Kohler A."/>
            <person name="Daghino S."/>
            <person name="Barry K."/>
            <person name="Choi C."/>
            <person name="Cichocki N."/>
            <person name="Clum A."/>
            <person name="Copeland A."/>
            <person name="Hainaut M."/>
            <person name="Haridas S."/>
            <person name="Labutti K."/>
            <person name="Lindquist E."/>
            <person name="Lipzen A."/>
            <person name="Khouja H.-R."/>
            <person name="Murat C."/>
            <person name="Ohm R."/>
            <person name="Olson A."/>
            <person name="Spatafora J."/>
            <person name="Veneault-Fourrey C."/>
            <person name="Henrissat B."/>
            <person name="Grigoriev I."/>
            <person name="Martin F."/>
            <person name="Perotto S."/>
        </authorList>
    </citation>
    <scope>NUCLEOTIDE SEQUENCE [LARGE SCALE GENOMIC DNA]</scope>
    <source>
        <strain evidence="2 3">UAMH 7357</strain>
    </source>
</reference>